<evidence type="ECO:0000256" key="2">
    <source>
        <dbReference type="ARBA" id="ARBA00022723"/>
    </source>
</evidence>
<protein>
    <submittedName>
        <fullName evidence="7">Sulfatase-like hydrolase/transferase</fullName>
    </submittedName>
</protein>
<feature type="signal peptide" evidence="5">
    <location>
        <begin position="1"/>
        <end position="19"/>
    </location>
</feature>
<keyword evidence="4" id="KW-0106">Calcium</keyword>
<reference evidence="7 8" key="1">
    <citation type="submission" date="2022-10" db="EMBL/GenBank/DDBJ databases">
        <title>Chitinophaga nivalis PC15 sp. nov., isolated from Pyeongchang county, South Korea.</title>
        <authorList>
            <person name="Trinh H.N."/>
        </authorList>
    </citation>
    <scope>NUCLEOTIDE SEQUENCE [LARGE SCALE GENOMIC DNA]</scope>
    <source>
        <strain evidence="7 8">PC14</strain>
    </source>
</reference>
<dbReference type="EMBL" id="JAPDNS010000001">
    <property type="protein sequence ID" value="MCW3482968.1"/>
    <property type="molecule type" value="Genomic_DNA"/>
</dbReference>
<comment type="similarity">
    <text evidence="1">Belongs to the sulfatase family.</text>
</comment>
<dbReference type="InterPro" id="IPR050738">
    <property type="entry name" value="Sulfatase"/>
</dbReference>
<evidence type="ECO:0000256" key="4">
    <source>
        <dbReference type="ARBA" id="ARBA00022837"/>
    </source>
</evidence>
<dbReference type="PANTHER" id="PTHR42693">
    <property type="entry name" value="ARYLSULFATASE FAMILY MEMBER"/>
    <property type="match status" value="1"/>
</dbReference>
<evidence type="ECO:0000256" key="5">
    <source>
        <dbReference type="SAM" id="SignalP"/>
    </source>
</evidence>
<name>A0ABT3IG83_9BACT</name>
<evidence type="ECO:0000256" key="1">
    <source>
        <dbReference type="ARBA" id="ARBA00008779"/>
    </source>
</evidence>
<dbReference type="Gene3D" id="3.40.720.10">
    <property type="entry name" value="Alkaline Phosphatase, subunit A"/>
    <property type="match status" value="1"/>
</dbReference>
<dbReference type="PANTHER" id="PTHR42693:SF53">
    <property type="entry name" value="ENDO-4-O-SULFATASE"/>
    <property type="match status" value="1"/>
</dbReference>
<proteinExistence type="inferred from homology"/>
<keyword evidence="8" id="KW-1185">Reference proteome</keyword>
<keyword evidence="5" id="KW-0732">Signal</keyword>
<feature type="domain" description="Sulfatase N-terminal" evidence="6">
    <location>
        <begin position="26"/>
        <end position="366"/>
    </location>
</feature>
<sequence>MKRLLFTLLMLVHTHALFAGNDTTRPNIIIIYADDLGYGDLSSYGSEIPTPNIDRIGKSGIRFTDFYAAAPVCSPSRYSLLTGGYPQRSKHHLNTALMPNDESYLDTTEITLANYLRAKHYQTALIGKWHLGEKGGAKMPTAHGFDVFTGFRGGCIDYFTHSYGGLEQDWYVNNQPVKEKGYATDLITQYALSYIGKQKNRHPQQPFFLMIGYNAPHYGKTAPDSITGYTLSLGKNTYGEQEMLNTLQVPAQYLQQFSFIKDAYRRAYAAMVSNLDDNVGLLLQKLAKEKLLQNTIIWFMSDNGGYAVSHHGHASNGRLRGEKGALLEGGIRVPALVMWPQRIKKGQVIHTPVSNLDVLPTIGALTRFTPVLPTDGKDIRNILFQQPVEERDLYWQYGQQTAVRRGNWKLVNNHELYNLSTDPGESDNVAVQYPEKVKELQAAYEKEMERVAQ</sequence>
<dbReference type="InterPro" id="IPR017850">
    <property type="entry name" value="Alkaline_phosphatase_core_sf"/>
</dbReference>
<evidence type="ECO:0000313" key="7">
    <source>
        <dbReference type="EMBL" id="MCW3482968.1"/>
    </source>
</evidence>
<keyword evidence="2" id="KW-0479">Metal-binding</keyword>
<comment type="caution">
    <text evidence="7">The sequence shown here is derived from an EMBL/GenBank/DDBJ whole genome shotgun (WGS) entry which is preliminary data.</text>
</comment>
<dbReference type="InterPro" id="IPR000917">
    <property type="entry name" value="Sulfatase_N"/>
</dbReference>
<dbReference type="InterPro" id="IPR024607">
    <property type="entry name" value="Sulfatase_CS"/>
</dbReference>
<keyword evidence="3" id="KW-0378">Hydrolase</keyword>
<feature type="chain" id="PRO_5045092467" evidence="5">
    <location>
        <begin position="20"/>
        <end position="453"/>
    </location>
</feature>
<dbReference type="SUPFAM" id="SSF53649">
    <property type="entry name" value="Alkaline phosphatase-like"/>
    <property type="match status" value="1"/>
</dbReference>
<dbReference type="Gene3D" id="3.30.1120.10">
    <property type="match status" value="1"/>
</dbReference>
<dbReference type="Proteomes" id="UP001207742">
    <property type="component" value="Unassembled WGS sequence"/>
</dbReference>
<accession>A0ABT3IG83</accession>
<organism evidence="7 8">
    <name type="scientific">Chitinophaga nivalis</name>
    <dbReference type="NCBI Taxonomy" id="2991709"/>
    <lineage>
        <taxon>Bacteria</taxon>
        <taxon>Pseudomonadati</taxon>
        <taxon>Bacteroidota</taxon>
        <taxon>Chitinophagia</taxon>
        <taxon>Chitinophagales</taxon>
        <taxon>Chitinophagaceae</taxon>
        <taxon>Chitinophaga</taxon>
    </lineage>
</organism>
<evidence type="ECO:0000313" key="8">
    <source>
        <dbReference type="Proteomes" id="UP001207742"/>
    </source>
</evidence>
<dbReference type="Pfam" id="PF00884">
    <property type="entry name" value="Sulfatase"/>
    <property type="match status" value="1"/>
</dbReference>
<evidence type="ECO:0000256" key="3">
    <source>
        <dbReference type="ARBA" id="ARBA00022801"/>
    </source>
</evidence>
<evidence type="ECO:0000259" key="6">
    <source>
        <dbReference type="Pfam" id="PF00884"/>
    </source>
</evidence>
<dbReference type="RefSeq" id="WP_264727825.1">
    <property type="nucleotide sequence ID" value="NZ_JAPDNR010000001.1"/>
</dbReference>
<gene>
    <name evidence="7" type="ORF">OL497_03650</name>
</gene>
<dbReference type="PROSITE" id="PS00523">
    <property type="entry name" value="SULFATASE_1"/>
    <property type="match status" value="1"/>
</dbReference>